<dbReference type="InterPro" id="IPR007372">
    <property type="entry name" value="Lipid/polyisoprenoid-bd_YceI"/>
</dbReference>
<proteinExistence type="predicted"/>
<keyword evidence="1" id="KW-0732">Signal</keyword>
<gene>
    <name evidence="3" type="ordered locus">Saut_0656</name>
</gene>
<evidence type="ECO:0000313" key="4">
    <source>
        <dbReference type="Proteomes" id="UP000007803"/>
    </source>
</evidence>
<evidence type="ECO:0000256" key="1">
    <source>
        <dbReference type="SAM" id="SignalP"/>
    </source>
</evidence>
<protein>
    <submittedName>
        <fullName evidence="3">YceI family protein</fullName>
    </submittedName>
</protein>
<name>E0UQ30_SULAO</name>
<evidence type="ECO:0000259" key="2">
    <source>
        <dbReference type="Pfam" id="PF04264"/>
    </source>
</evidence>
<evidence type="ECO:0000313" key="3">
    <source>
        <dbReference type="EMBL" id="ADN08705.1"/>
    </source>
</evidence>
<dbReference type="InterPro" id="IPR036761">
    <property type="entry name" value="TTHA0802/YceI-like_sf"/>
</dbReference>
<feature type="domain" description="Lipid/polyisoprenoid-binding YceI-like" evidence="2">
    <location>
        <begin position="27"/>
        <end position="177"/>
    </location>
</feature>
<dbReference type="Pfam" id="PF04264">
    <property type="entry name" value="YceI"/>
    <property type="match status" value="1"/>
</dbReference>
<dbReference type="AlphaFoldDB" id="E0UQ30"/>
<sequence>MKKVILILLTLATIVFANECRYDAKTLHVTWEAYKTPLKIGVGGTFDNISIKAADTKSEKSFLKTSTVIIDTSSINSKNKGRDAKLVKYFFAVQGVKNITAKVVSLSDKIINIDITMNGVTKNIPMKLNTSDKIEAQGYIDLADFNMLPSLAGINKACFSKHKGKTWQDVTIKFELQTHKNCK</sequence>
<dbReference type="HOGENOM" id="CLU_114025_0_0_7"/>
<dbReference type="EMBL" id="CP002205">
    <property type="protein sequence ID" value="ADN08705.1"/>
    <property type="molecule type" value="Genomic_DNA"/>
</dbReference>
<dbReference type="KEGG" id="sua:Saut_0656"/>
<organism evidence="3 4">
    <name type="scientific">Sulfurimonas autotrophica (strain ATCC BAA-671 / DSM 16294 / JCM 11897 / OK10)</name>
    <dbReference type="NCBI Taxonomy" id="563040"/>
    <lineage>
        <taxon>Bacteria</taxon>
        <taxon>Pseudomonadati</taxon>
        <taxon>Campylobacterota</taxon>
        <taxon>Epsilonproteobacteria</taxon>
        <taxon>Campylobacterales</taxon>
        <taxon>Sulfurimonadaceae</taxon>
        <taxon>Sulfurimonas</taxon>
    </lineage>
</organism>
<dbReference type="OrthoDB" id="5292899at2"/>
<dbReference type="Proteomes" id="UP000007803">
    <property type="component" value="Chromosome"/>
</dbReference>
<feature type="signal peptide" evidence="1">
    <location>
        <begin position="1"/>
        <end position="17"/>
    </location>
</feature>
<dbReference type="Gene3D" id="2.40.128.110">
    <property type="entry name" value="Lipid/polyisoprenoid-binding, YceI-like"/>
    <property type="match status" value="1"/>
</dbReference>
<accession>E0UQ30</accession>
<dbReference type="SUPFAM" id="SSF101874">
    <property type="entry name" value="YceI-like"/>
    <property type="match status" value="1"/>
</dbReference>
<feature type="chain" id="PRO_5003141423" evidence="1">
    <location>
        <begin position="18"/>
        <end position="183"/>
    </location>
</feature>
<keyword evidence="4" id="KW-1185">Reference proteome</keyword>
<dbReference type="RefSeq" id="WP_013326461.1">
    <property type="nucleotide sequence ID" value="NC_014506.1"/>
</dbReference>
<reference evidence="4" key="1">
    <citation type="journal article" date="2010" name="Stand. Genomic Sci.">
        <title>Complete genome sequence of Sulfurimonas autotrophica type strain (OK10).</title>
        <authorList>
            <person name="Sikorski J."/>
            <person name="Munk C."/>
            <person name="Lapidus A."/>
            <person name="Djao O."/>
            <person name="Lucas S."/>
            <person name="Glavina Del Rio T."/>
            <person name="Nolan M."/>
            <person name="Tice H."/>
            <person name="Han C."/>
            <person name="Cheng J."/>
            <person name="Tapia R."/>
            <person name="Goodwin L."/>
            <person name="Pitluck S."/>
            <person name="Liolios K."/>
            <person name="Ivanova N."/>
            <person name="Mavromatis K."/>
            <person name="Mikhailova N."/>
            <person name="Pati A."/>
            <person name="Sims D."/>
            <person name="Meincke L."/>
            <person name="Brettin T."/>
            <person name="Detter J."/>
            <person name="Chen A."/>
            <person name="Palaniappan K."/>
            <person name="Land M."/>
            <person name="Hauser L."/>
            <person name="Chang Y."/>
            <person name="Jeffries C."/>
            <person name="Rohde M."/>
            <person name="Lang E."/>
            <person name="Spring S."/>
            <person name="Goker M."/>
            <person name="Woyke T."/>
            <person name="Bristow J."/>
            <person name="Eisen J."/>
            <person name="Markowitz V."/>
            <person name="Hugenholtz P."/>
            <person name="Kyrpides N."/>
            <person name="Klenk H."/>
        </authorList>
    </citation>
    <scope>NUCLEOTIDE SEQUENCE [LARGE SCALE GENOMIC DNA]</scope>
    <source>
        <strain evidence="4">ATCC BAA-671 / DSM 16294 / JCM 11897 / OK10</strain>
    </source>
</reference>
<dbReference type="eggNOG" id="COG2353">
    <property type="taxonomic scope" value="Bacteria"/>
</dbReference>
<dbReference type="STRING" id="563040.Saut_0656"/>